<dbReference type="EMBL" id="CP029543">
    <property type="protein sequence ID" value="AWV48322.1"/>
    <property type="molecule type" value="Genomic_DNA"/>
</dbReference>
<name>A0AAD0P790_MYCLR</name>
<feature type="region of interest" description="Disordered" evidence="1">
    <location>
        <begin position="76"/>
        <end position="100"/>
    </location>
</feature>
<organism evidence="2 3">
    <name type="scientific">Mycobacterium leprae</name>
    <dbReference type="NCBI Taxonomy" id="1769"/>
    <lineage>
        <taxon>Bacteria</taxon>
        <taxon>Bacillati</taxon>
        <taxon>Actinomycetota</taxon>
        <taxon>Actinomycetes</taxon>
        <taxon>Mycobacteriales</taxon>
        <taxon>Mycobacteriaceae</taxon>
        <taxon>Mycobacterium</taxon>
    </lineage>
</organism>
<sequence length="100" mass="11006">MKSHVVEDIRVFTGRCNLHTGRDKEWWIMFACAHPALDRQSLLALTLRLVSGVGLRRDRSALLQTDTVVGQRITGVKKQDSAHQHPIAGAARRAAASAHA</sequence>
<accession>A0AAD0P790</accession>
<proteinExistence type="predicted"/>
<dbReference type="RefSeq" id="WP_049769829.1">
    <property type="nucleotide sequence ID" value="NZ_CP029543.1"/>
</dbReference>
<dbReference type="AlphaFoldDB" id="A0AAD0P790"/>
<reference evidence="2 3" key="1">
    <citation type="submission" date="2018-05" db="EMBL/GenBank/DDBJ databases">
        <title>Evolution of small genomes with special reference to Mycobacterium leprae.</title>
        <authorList>
            <person name="Mohanty P.S."/>
            <person name="Bansal A.K."/>
            <person name="Gupta U.D."/>
            <person name="Naaz F."/>
            <person name="Dwivedi V.D."/>
            <person name="Singh H."/>
            <person name="Gupta G."/>
            <person name="Sharma S."/>
            <person name="Arora M."/>
        </authorList>
    </citation>
    <scope>NUCLEOTIDE SEQUENCE [LARGE SCALE GENOMIC DNA]</scope>
    <source>
        <strain evidence="2 3">MRHRU-235-G</strain>
    </source>
</reference>
<evidence type="ECO:0000313" key="2">
    <source>
        <dbReference type="EMBL" id="AWV48322.1"/>
    </source>
</evidence>
<gene>
    <name evidence="2" type="ORF">DIJ64_10435</name>
</gene>
<protein>
    <submittedName>
        <fullName evidence="2">Uncharacterized protein</fullName>
    </submittedName>
</protein>
<feature type="compositionally biased region" description="Low complexity" evidence="1">
    <location>
        <begin position="88"/>
        <end position="100"/>
    </location>
</feature>
<evidence type="ECO:0000313" key="3">
    <source>
        <dbReference type="Proteomes" id="UP000249682"/>
    </source>
</evidence>
<evidence type="ECO:0000256" key="1">
    <source>
        <dbReference type="SAM" id="MobiDB-lite"/>
    </source>
</evidence>
<dbReference type="Proteomes" id="UP000249682">
    <property type="component" value="Chromosome"/>
</dbReference>